<keyword evidence="13" id="KW-0675">Receptor</keyword>
<feature type="signal peptide" evidence="11">
    <location>
        <begin position="1"/>
        <end position="29"/>
    </location>
</feature>
<dbReference type="GO" id="GO:0009279">
    <property type="term" value="C:cell outer membrane"/>
    <property type="evidence" value="ECO:0007669"/>
    <property type="project" value="UniProtKB-SubCell"/>
</dbReference>
<evidence type="ECO:0000256" key="5">
    <source>
        <dbReference type="ARBA" id="ARBA00022692"/>
    </source>
</evidence>
<dbReference type="InterPro" id="IPR012910">
    <property type="entry name" value="Plug_dom"/>
</dbReference>
<evidence type="ECO:0000256" key="4">
    <source>
        <dbReference type="ARBA" id="ARBA00022496"/>
    </source>
</evidence>
<evidence type="ECO:0000256" key="11">
    <source>
        <dbReference type="SAM" id="SignalP"/>
    </source>
</evidence>
<evidence type="ECO:0000256" key="6">
    <source>
        <dbReference type="ARBA" id="ARBA00022729"/>
    </source>
</evidence>
<dbReference type="EMBL" id="CP014692">
    <property type="protein sequence ID" value="AQS85801.1"/>
    <property type="molecule type" value="Genomic_DNA"/>
</dbReference>
<feature type="domain" description="TonB-dependent receptor plug" evidence="12">
    <location>
        <begin position="93"/>
        <end position="182"/>
    </location>
</feature>
<keyword evidence="6 11" id="KW-0732">Signal</keyword>
<protein>
    <submittedName>
        <fullName evidence="13">TonB-dependent receptor</fullName>
    </submittedName>
</protein>
<sequence length="815" mass="89107">MRLLRNSSGFPTIFLLLASCMLTPMVALAASMKSKSTRSVATHVPLGAKTSAVTPPQPSKARTTRSTRTVMQSNPEQVHVTGMHRMAGGLMKRQTAPEATSSITAEAIARKSSIASPLQLIAAMPGVNYGTQDAFGLSIRNTISLRGFQQNQLGWTIEGAPGVDQAYYLPYSETYADNENLSDITLIASTSRINDPVQTASGGEMIETVRDPSKKAGGMLSYAAGSYRSQRVFGRLESGYLGQSGVRAFASASYTAADLFAGSGRSNRTHVDFKLLKEWNGWGKSSLFVSYNDWKNARSNPYTLAAYEAAAAVDNNYSAGNYSSTYTAGKTTNYWKNYIYHRSSVLISFQNEFSIAKNLKLHVTPYFHWNFSNSPGQTSLSPSSLYAGDRKVTIDTNDVTLVNGKFDALANTVQKEYAEGVNAYLQYDPIRTNHLTFGYWFDHWNMDAISGVTPLDINGNASSYVGGGLLRATDGSFIGGTKYKVSTDINEFYISDTQTFLNDRLKVTAGVREMMFYISGTNGLSGPQNHFSQAITQPMPRVAISYQINKEMQVYINGMTNARPPVPLSTYPNIYNTSTGAISQQGRNSNPMEYTISEEIGFRYYGLFNLDVALFNANLTNHQVTTQAFINGASTNTSISAGGETIRGVTAEVALRPMYGLTPYINGQYLHATMDNDFKTANGYLPTARKIAVMSPKFMATIGMNYNHGPFFANLSFKWVDSQYSTFMNDQSMPAFKTVDLGFGYRFPKWLVLQEPTLRLNFMNLNNGAYLGGVSTITPNAKATRATNGNTVAASTPAYFLAAPLTVVMSVSSSF</sequence>
<accession>A0A1U9KJ23</accession>
<dbReference type="GO" id="GO:0015344">
    <property type="term" value="F:siderophore uptake transmembrane transporter activity"/>
    <property type="evidence" value="ECO:0007669"/>
    <property type="project" value="TreeGrafter"/>
</dbReference>
<dbReference type="STRING" id="435.A0U92_14625"/>
<keyword evidence="7" id="KW-0408">Iron</keyword>
<dbReference type="AlphaFoldDB" id="A0A1U9KJ23"/>
<evidence type="ECO:0000313" key="13">
    <source>
        <dbReference type="EMBL" id="AQS85801.1"/>
    </source>
</evidence>
<dbReference type="SUPFAM" id="SSF56935">
    <property type="entry name" value="Porins"/>
    <property type="match status" value="1"/>
</dbReference>
<dbReference type="InterPro" id="IPR037066">
    <property type="entry name" value="Plug_dom_sf"/>
</dbReference>
<comment type="subcellular location">
    <subcellularLocation>
        <location evidence="1">Cell outer membrane</location>
        <topology evidence="1">Multi-pass membrane protein</topology>
    </subcellularLocation>
</comment>
<dbReference type="PANTHER" id="PTHR32552:SF89">
    <property type="entry name" value="CATECHOLATE SIDEROPHORE RECEPTOR FIU"/>
    <property type="match status" value="1"/>
</dbReference>
<organism evidence="13 14">
    <name type="scientific">Acetobacter aceti</name>
    <dbReference type="NCBI Taxonomy" id="435"/>
    <lineage>
        <taxon>Bacteria</taxon>
        <taxon>Pseudomonadati</taxon>
        <taxon>Pseudomonadota</taxon>
        <taxon>Alphaproteobacteria</taxon>
        <taxon>Acetobacterales</taxon>
        <taxon>Acetobacteraceae</taxon>
        <taxon>Acetobacter</taxon>
        <taxon>Acetobacter subgen. Acetobacter</taxon>
    </lineage>
</organism>
<dbReference type="KEGG" id="aace:A0U92_14625"/>
<evidence type="ECO:0000256" key="2">
    <source>
        <dbReference type="ARBA" id="ARBA00022448"/>
    </source>
</evidence>
<proteinExistence type="predicted"/>
<evidence type="ECO:0000256" key="10">
    <source>
        <dbReference type="ARBA" id="ARBA00023237"/>
    </source>
</evidence>
<keyword evidence="8" id="KW-0406">Ion transport</keyword>
<keyword evidence="5" id="KW-0812">Transmembrane</keyword>
<dbReference type="InterPro" id="IPR039426">
    <property type="entry name" value="TonB-dep_rcpt-like"/>
</dbReference>
<dbReference type="Proteomes" id="UP000188937">
    <property type="component" value="Chromosome"/>
</dbReference>
<keyword evidence="10" id="KW-0998">Cell outer membrane</keyword>
<name>A0A1U9KJ23_ACEAC</name>
<evidence type="ECO:0000313" key="14">
    <source>
        <dbReference type="Proteomes" id="UP000188937"/>
    </source>
</evidence>
<feature type="chain" id="PRO_5013002049" evidence="11">
    <location>
        <begin position="30"/>
        <end position="815"/>
    </location>
</feature>
<evidence type="ECO:0000256" key="9">
    <source>
        <dbReference type="ARBA" id="ARBA00023136"/>
    </source>
</evidence>
<dbReference type="Pfam" id="PF07715">
    <property type="entry name" value="Plug"/>
    <property type="match status" value="1"/>
</dbReference>
<keyword evidence="4" id="KW-0410">Iron transport</keyword>
<dbReference type="PANTHER" id="PTHR32552">
    <property type="entry name" value="FERRICHROME IRON RECEPTOR-RELATED"/>
    <property type="match status" value="1"/>
</dbReference>
<evidence type="ECO:0000256" key="8">
    <source>
        <dbReference type="ARBA" id="ARBA00023065"/>
    </source>
</evidence>
<dbReference type="PROSITE" id="PS51257">
    <property type="entry name" value="PROKAR_LIPOPROTEIN"/>
    <property type="match status" value="1"/>
</dbReference>
<evidence type="ECO:0000256" key="1">
    <source>
        <dbReference type="ARBA" id="ARBA00004571"/>
    </source>
</evidence>
<dbReference type="Gene3D" id="2.40.170.20">
    <property type="entry name" value="TonB-dependent receptor, beta-barrel domain"/>
    <property type="match status" value="1"/>
</dbReference>
<evidence type="ECO:0000259" key="12">
    <source>
        <dbReference type="Pfam" id="PF07715"/>
    </source>
</evidence>
<gene>
    <name evidence="13" type="ORF">A0U92_14625</name>
</gene>
<evidence type="ECO:0000256" key="7">
    <source>
        <dbReference type="ARBA" id="ARBA00023004"/>
    </source>
</evidence>
<evidence type="ECO:0000256" key="3">
    <source>
        <dbReference type="ARBA" id="ARBA00022452"/>
    </source>
</evidence>
<dbReference type="InterPro" id="IPR036942">
    <property type="entry name" value="Beta-barrel_TonB_sf"/>
</dbReference>
<keyword evidence="3" id="KW-1134">Transmembrane beta strand</keyword>
<keyword evidence="9" id="KW-0472">Membrane</keyword>
<keyword evidence="14" id="KW-1185">Reference proteome</keyword>
<reference evidence="13 14" key="1">
    <citation type="submission" date="2016-03" db="EMBL/GenBank/DDBJ databases">
        <title>Acetic acid bacteria sequencing.</title>
        <authorList>
            <person name="Brandt J."/>
            <person name="Jakob F."/>
            <person name="Vogel R.F."/>
        </authorList>
    </citation>
    <scope>NUCLEOTIDE SEQUENCE [LARGE SCALE GENOMIC DNA]</scope>
    <source>
        <strain evidence="13 14">TMW2.1153</strain>
    </source>
</reference>
<keyword evidence="2" id="KW-0813">Transport</keyword>
<dbReference type="Gene3D" id="2.170.130.10">
    <property type="entry name" value="TonB-dependent receptor, plug domain"/>
    <property type="match status" value="1"/>
</dbReference>